<protein>
    <recommendedName>
        <fullName evidence="5">Phytocyanin domain-containing protein</fullName>
    </recommendedName>
</protein>
<keyword evidence="1" id="KW-0812">Transmembrane</keyword>
<dbReference type="Gene3D" id="2.60.40.420">
    <property type="entry name" value="Cupredoxins - blue copper proteins"/>
    <property type="match status" value="1"/>
</dbReference>
<keyword evidence="2" id="KW-0732">Signal</keyword>
<dbReference type="CDD" id="cd00920">
    <property type="entry name" value="Cupredoxin"/>
    <property type="match status" value="1"/>
</dbReference>
<feature type="signal peptide" evidence="2">
    <location>
        <begin position="1"/>
        <end position="17"/>
    </location>
</feature>
<dbReference type="PANTHER" id="PTHR34883:SF15">
    <property type="entry name" value="EXTRACELLULAR SERINE-RICH PROTEIN"/>
    <property type="match status" value="1"/>
</dbReference>
<sequence>MIFVIEFVLALAVFASAANINVIVGADDSSVFEPPSVRAQKGDVLQFEFFSSNLSVSQSTFESPCTIAPGGVDSGLLVPLDPNTHPIWSFTIVDDSVPLFFFCAQIAPEHHCQTGMVFVINDNPQQSFNAFQDAAKKSSIDVVADNQAAAPVPGATMARLQGEPGSPVSVGPVSAIAIAAPTATSTEPNCAVAIYNLNTAGAVSIVTLVLAVAGFAL</sequence>
<feature type="transmembrane region" description="Helical" evidence="1">
    <location>
        <begin position="193"/>
        <end position="216"/>
    </location>
</feature>
<evidence type="ECO:0000313" key="3">
    <source>
        <dbReference type="EMBL" id="KAF7778497.1"/>
    </source>
</evidence>
<dbReference type="EMBL" id="JABXXO010000004">
    <property type="protein sequence ID" value="KAF7778497.1"/>
    <property type="molecule type" value="Genomic_DNA"/>
</dbReference>
<gene>
    <name evidence="3" type="ORF">Agabi119p4_2842</name>
</gene>
<dbReference type="SUPFAM" id="SSF49503">
    <property type="entry name" value="Cupredoxins"/>
    <property type="match status" value="1"/>
</dbReference>
<dbReference type="Proteomes" id="UP000629468">
    <property type="component" value="Unassembled WGS sequence"/>
</dbReference>
<accession>A0A8H7F5X6</accession>
<keyword evidence="1" id="KW-1133">Transmembrane helix</keyword>
<reference evidence="3 4" key="1">
    <citation type="journal article" name="Sci. Rep.">
        <title>Telomere-to-telomere assembled and centromere annotated genomes of the two main subspecies of the button mushroom Agaricus bisporus reveal especially polymorphic chromosome ends.</title>
        <authorList>
            <person name="Sonnenberg A.S.M."/>
            <person name="Sedaghat-Telgerd N."/>
            <person name="Lavrijssen B."/>
            <person name="Ohm R.A."/>
            <person name="Hendrickx P.M."/>
            <person name="Scholtmeijer K."/>
            <person name="Baars J.J.P."/>
            <person name="van Peer A."/>
        </authorList>
    </citation>
    <scope>NUCLEOTIDE SEQUENCE [LARGE SCALE GENOMIC DNA]</scope>
    <source>
        <strain evidence="3 4">H119_p4</strain>
    </source>
</reference>
<keyword evidence="1" id="KW-0472">Membrane</keyword>
<feature type="chain" id="PRO_5034112848" description="Phytocyanin domain-containing protein" evidence="2">
    <location>
        <begin position="18"/>
        <end position="217"/>
    </location>
</feature>
<evidence type="ECO:0000313" key="4">
    <source>
        <dbReference type="Proteomes" id="UP000629468"/>
    </source>
</evidence>
<dbReference type="InterPro" id="IPR008972">
    <property type="entry name" value="Cupredoxin"/>
</dbReference>
<organism evidence="3 4">
    <name type="scientific">Agaricus bisporus var. burnettii</name>
    <dbReference type="NCBI Taxonomy" id="192524"/>
    <lineage>
        <taxon>Eukaryota</taxon>
        <taxon>Fungi</taxon>
        <taxon>Dikarya</taxon>
        <taxon>Basidiomycota</taxon>
        <taxon>Agaricomycotina</taxon>
        <taxon>Agaricomycetes</taxon>
        <taxon>Agaricomycetidae</taxon>
        <taxon>Agaricales</taxon>
        <taxon>Agaricineae</taxon>
        <taxon>Agaricaceae</taxon>
        <taxon>Agaricus</taxon>
    </lineage>
</organism>
<name>A0A8H7F5X6_AGABI</name>
<comment type="caution">
    <text evidence="3">The sequence shown here is derived from an EMBL/GenBank/DDBJ whole genome shotgun (WGS) entry which is preliminary data.</text>
</comment>
<dbReference type="PANTHER" id="PTHR34883">
    <property type="entry name" value="SERINE-RICH PROTEIN, PUTATIVE-RELATED-RELATED"/>
    <property type="match status" value="1"/>
</dbReference>
<dbReference type="InterPro" id="IPR052953">
    <property type="entry name" value="Ser-rich/MCO-related"/>
</dbReference>
<dbReference type="AlphaFoldDB" id="A0A8H7F5X6"/>
<proteinExistence type="predicted"/>
<evidence type="ECO:0008006" key="5">
    <source>
        <dbReference type="Google" id="ProtNLM"/>
    </source>
</evidence>
<evidence type="ECO:0000256" key="2">
    <source>
        <dbReference type="SAM" id="SignalP"/>
    </source>
</evidence>
<evidence type="ECO:0000256" key="1">
    <source>
        <dbReference type="SAM" id="Phobius"/>
    </source>
</evidence>